<evidence type="ECO:0000313" key="3">
    <source>
        <dbReference type="Proteomes" id="UP000029839"/>
    </source>
</evidence>
<dbReference type="PROSITE" id="PS51186">
    <property type="entry name" value="GNAT"/>
    <property type="match status" value="1"/>
</dbReference>
<dbReference type="EMBL" id="AXCY01000028">
    <property type="protein sequence ID" value="KGM11199.1"/>
    <property type="molecule type" value="Genomic_DNA"/>
</dbReference>
<evidence type="ECO:0000313" key="2">
    <source>
        <dbReference type="EMBL" id="KGM11199.1"/>
    </source>
</evidence>
<organism evidence="2 3">
    <name type="scientific">Cellulomonas carbonis T26</name>
    <dbReference type="NCBI Taxonomy" id="947969"/>
    <lineage>
        <taxon>Bacteria</taxon>
        <taxon>Bacillati</taxon>
        <taxon>Actinomycetota</taxon>
        <taxon>Actinomycetes</taxon>
        <taxon>Micrococcales</taxon>
        <taxon>Cellulomonadaceae</taxon>
        <taxon>Cellulomonas</taxon>
    </lineage>
</organism>
<proteinExistence type="predicted"/>
<evidence type="ECO:0000259" key="1">
    <source>
        <dbReference type="PROSITE" id="PS51186"/>
    </source>
</evidence>
<sequence>MDKPTLVGELVVLRPVRAEDADGMWEMVNDPEGRRLTGTVRDITREESDAWCASVASRPGRIDLAITVHGSDEFLGEIVLMDIDERDANASMRMSLRPGQRGRGFGGEAIGLVLAHAFGAPPEGLGLHRVALDVLEINPRARMLYENHGFQVEGRLREVHRDGDYWVDVELMAILEDDYRAAAATQPSRP</sequence>
<dbReference type="GO" id="GO:0016747">
    <property type="term" value="F:acyltransferase activity, transferring groups other than amino-acyl groups"/>
    <property type="evidence" value="ECO:0007669"/>
    <property type="project" value="InterPro"/>
</dbReference>
<reference evidence="2 3" key="2">
    <citation type="journal article" date="2015" name="Stand. Genomic Sci.">
        <title>Draft genome sequence of Cellulomonas carbonis T26(T) and comparative analysis of six Cellulomonas genomes.</title>
        <authorList>
            <person name="Zhuang W."/>
            <person name="Zhang S."/>
            <person name="Xia X."/>
            <person name="Wang G."/>
        </authorList>
    </citation>
    <scope>NUCLEOTIDE SEQUENCE [LARGE SCALE GENOMIC DNA]</scope>
    <source>
        <strain evidence="2 3">T26</strain>
    </source>
</reference>
<dbReference type="PANTHER" id="PTHR43415:SF3">
    <property type="entry name" value="GNAT-FAMILY ACETYLTRANSFERASE"/>
    <property type="match status" value="1"/>
</dbReference>
<dbReference type="InterPro" id="IPR000182">
    <property type="entry name" value="GNAT_dom"/>
</dbReference>
<comment type="caution">
    <text evidence="2">The sequence shown here is derived from an EMBL/GenBank/DDBJ whole genome shotgun (WGS) entry which is preliminary data.</text>
</comment>
<keyword evidence="2" id="KW-0808">Transferase</keyword>
<name>A0A0A0BVN4_9CELL</name>
<dbReference type="Pfam" id="PF13302">
    <property type="entry name" value="Acetyltransf_3"/>
    <property type="match status" value="1"/>
</dbReference>
<feature type="domain" description="N-acetyltransferase" evidence="1">
    <location>
        <begin position="11"/>
        <end position="172"/>
    </location>
</feature>
<protein>
    <submittedName>
        <fullName evidence="2">GCN5 family acetyltransferase</fullName>
    </submittedName>
</protein>
<dbReference type="Gene3D" id="3.40.630.30">
    <property type="match status" value="1"/>
</dbReference>
<dbReference type="InterPro" id="IPR016181">
    <property type="entry name" value="Acyl_CoA_acyltransferase"/>
</dbReference>
<dbReference type="SUPFAM" id="SSF55729">
    <property type="entry name" value="Acyl-CoA N-acyltransferases (Nat)"/>
    <property type="match status" value="1"/>
</dbReference>
<keyword evidence="3" id="KW-1185">Reference proteome</keyword>
<dbReference type="PANTHER" id="PTHR43415">
    <property type="entry name" value="SPERMIDINE N(1)-ACETYLTRANSFERASE"/>
    <property type="match status" value="1"/>
</dbReference>
<reference evidence="2 3" key="1">
    <citation type="submission" date="2013-08" db="EMBL/GenBank/DDBJ databases">
        <title>Genome sequencing of Cellulomonas carbonis T26.</title>
        <authorList>
            <person name="Chen F."/>
            <person name="Li Y."/>
            <person name="Wang G."/>
        </authorList>
    </citation>
    <scope>NUCLEOTIDE SEQUENCE [LARGE SCALE GENOMIC DNA]</scope>
    <source>
        <strain evidence="2 3">T26</strain>
    </source>
</reference>
<gene>
    <name evidence="2" type="ORF">N868_12065</name>
</gene>
<dbReference type="Proteomes" id="UP000029839">
    <property type="component" value="Unassembled WGS sequence"/>
</dbReference>
<accession>A0A0A0BVN4</accession>
<dbReference type="AlphaFoldDB" id="A0A0A0BVN4"/>
<dbReference type="OrthoDB" id="9814648at2"/>